<dbReference type="InterPro" id="IPR041577">
    <property type="entry name" value="RT_RNaseH_2"/>
</dbReference>
<evidence type="ECO:0000313" key="5">
    <source>
        <dbReference type="Proteomes" id="UP000887159"/>
    </source>
</evidence>
<dbReference type="InterPro" id="IPR050951">
    <property type="entry name" value="Retrovirus_Pol_polyprotein"/>
</dbReference>
<dbReference type="PANTHER" id="PTHR37984">
    <property type="entry name" value="PROTEIN CBG26694"/>
    <property type="match status" value="1"/>
</dbReference>
<dbReference type="InterPro" id="IPR043502">
    <property type="entry name" value="DNA/RNA_pol_sf"/>
</dbReference>
<evidence type="ECO:0000256" key="2">
    <source>
        <dbReference type="ARBA" id="ARBA00023268"/>
    </source>
</evidence>
<dbReference type="AlphaFoldDB" id="A0A8X6WE08"/>
<dbReference type="GO" id="GO:0003964">
    <property type="term" value="F:RNA-directed DNA polymerase activity"/>
    <property type="evidence" value="ECO:0007669"/>
    <property type="project" value="UniProtKB-EC"/>
</dbReference>
<evidence type="ECO:0000256" key="1">
    <source>
        <dbReference type="ARBA" id="ARBA00012493"/>
    </source>
</evidence>
<dbReference type="PROSITE" id="PS50878">
    <property type="entry name" value="RT_POL"/>
    <property type="match status" value="1"/>
</dbReference>
<dbReference type="InterPro" id="IPR000477">
    <property type="entry name" value="RT_dom"/>
</dbReference>
<keyword evidence="5" id="KW-1185">Reference proteome</keyword>
<dbReference type="EMBL" id="BMAU01021407">
    <property type="protein sequence ID" value="GFY33099.1"/>
    <property type="molecule type" value="Genomic_DNA"/>
</dbReference>
<accession>A0A8X6WE08</accession>
<evidence type="ECO:0000313" key="4">
    <source>
        <dbReference type="EMBL" id="GFY33099.1"/>
    </source>
</evidence>
<proteinExistence type="predicted"/>
<dbReference type="Pfam" id="PF17919">
    <property type="entry name" value="RT_RNaseH_2"/>
    <property type="match status" value="1"/>
</dbReference>
<dbReference type="Proteomes" id="UP000887159">
    <property type="component" value="Unassembled WGS sequence"/>
</dbReference>
<dbReference type="Pfam" id="PF00078">
    <property type="entry name" value="RVT_1"/>
    <property type="match status" value="2"/>
</dbReference>
<reference evidence="4" key="1">
    <citation type="submission" date="2020-08" db="EMBL/GenBank/DDBJ databases">
        <title>Multicomponent nature underlies the extraordinary mechanical properties of spider dragline silk.</title>
        <authorList>
            <person name="Kono N."/>
            <person name="Nakamura H."/>
            <person name="Mori M."/>
            <person name="Yoshida Y."/>
            <person name="Ohtoshi R."/>
            <person name="Malay A.D."/>
            <person name="Moran D.A.P."/>
            <person name="Tomita M."/>
            <person name="Numata K."/>
            <person name="Arakawa K."/>
        </authorList>
    </citation>
    <scope>NUCLEOTIDE SEQUENCE</scope>
</reference>
<gene>
    <name evidence="4" type="primary">pol</name>
    <name evidence="4" type="ORF">TNCV_2230481</name>
</gene>
<feature type="domain" description="Reverse transcriptase" evidence="3">
    <location>
        <begin position="237"/>
        <end position="416"/>
    </location>
</feature>
<dbReference type="PANTHER" id="PTHR37984:SF5">
    <property type="entry name" value="PROTEIN NYNRIN-LIKE"/>
    <property type="match status" value="1"/>
</dbReference>
<dbReference type="SUPFAM" id="SSF56672">
    <property type="entry name" value="DNA/RNA polymerases"/>
    <property type="match status" value="2"/>
</dbReference>
<dbReference type="EC" id="2.7.7.49" evidence="1"/>
<sequence length="912" mass="102998">MTQTASGKFNLIDLIPMYDGGESLGIRRFSEKINDVANLGKWSNEEKVTILKLKSAGIAEEFFLSDPTHSQLTEYNDIVRILIGRFEKAVPLSTRLQLFSSCIQGSSESVQEFAARINKLGTQIFQSGNSAQNTAVRNANDQLLQLRFISGLRNDIRRFVLARDPLNLDESISAALIEEQNMKLNQIANDERSGLSPSQTENSVLSALTNKLEEINLRVGRLQEASPITARKTADLEKAGIIAKSNSQYNTPALFVKQKEKWRLVLDFRKLNEITLTQDFVIPTLDDILHEISGSNYFSALDMKSAFNQIPLHFADRHKTAFSTPDCDKYEFKRLCFGLKNSPKAFQSIAQEVLGDLLHNGALVYIDDIILFTKTIDEHFELLGKVFERFERIHLKFNPSKCQFLTKSCKFLGFVVTPEGILIDKDKSVSINEFPVPTDQKQIKSFLGCCNFYRRYIKNFAKRAFPLTNLLRKDTPFEWTSETQEAFDDIKKVILNPPVLALPDPNAELQITTDASSRGIGAVLEQKYPNSEVKPLYFFFSNFEKKKGARCSMMSQGSSESVQEFAARINKLGTQIFQSGNSAQNTAVRNANDQLLQLRFISGLRNDIRRFVLARDPLNLDESISAALIEEQNMKLNQIANDERSGLSPSQTENSVLSALTNKLEEINLRVGRLQEASPITARKTDFRKLNEITLTQDFVIPTLDDILHEISGSNYFSALDMKSAFNQIPLHFADRHKTAFSTPDGDKYEFKRLCFGLKNSPKAFQSIAQEVLGDLLHNGALVYIDDIILFTKTIDEHFELLGFLSNKNPSSKILRWKLALEEFNYDIHYIRGSLNSVADHLSRCINNITIALPDSKDLINMQHEDSVLSTYGRSPVPKLQLQFLHLPCSCCLQETEFGGMRLSYPTSEGEP</sequence>
<dbReference type="Gene3D" id="3.10.10.10">
    <property type="entry name" value="HIV Type 1 Reverse Transcriptase, subunit A, domain 1"/>
    <property type="match status" value="1"/>
</dbReference>
<dbReference type="InterPro" id="IPR043128">
    <property type="entry name" value="Rev_trsase/Diguanyl_cyclase"/>
</dbReference>
<comment type="caution">
    <text evidence="4">The sequence shown here is derived from an EMBL/GenBank/DDBJ whole genome shotgun (WGS) entry which is preliminary data.</text>
</comment>
<organism evidence="4 5">
    <name type="scientific">Trichonephila clavipes</name>
    <name type="common">Golden silk orbweaver</name>
    <name type="synonym">Nephila clavipes</name>
    <dbReference type="NCBI Taxonomy" id="2585209"/>
    <lineage>
        <taxon>Eukaryota</taxon>
        <taxon>Metazoa</taxon>
        <taxon>Ecdysozoa</taxon>
        <taxon>Arthropoda</taxon>
        <taxon>Chelicerata</taxon>
        <taxon>Arachnida</taxon>
        <taxon>Araneae</taxon>
        <taxon>Araneomorphae</taxon>
        <taxon>Entelegynae</taxon>
        <taxon>Araneoidea</taxon>
        <taxon>Nephilidae</taxon>
        <taxon>Trichonephila</taxon>
    </lineage>
</organism>
<dbReference type="Gene3D" id="3.30.70.270">
    <property type="match status" value="3"/>
</dbReference>
<name>A0A8X6WE08_TRICX</name>
<dbReference type="FunFam" id="3.30.70.270:FF:000020">
    <property type="entry name" value="Transposon Tf2-6 polyprotein-like Protein"/>
    <property type="match status" value="1"/>
</dbReference>
<keyword evidence="2" id="KW-0511">Multifunctional enzyme</keyword>
<dbReference type="CDD" id="cd01647">
    <property type="entry name" value="RT_LTR"/>
    <property type="match status" value="2"/>
</dbReference>
<protein>
    <recommendedName>
        <fullName evidence="1">RNA-directed DNA polymerase</fullName>
        <ecNumber evidence="1">2.7.7.49</ecNumber>
    </recommendedName>
</protein>
<evidence type="ECO:0000259" key="3">
    <source>
        <dbReference type="PROSITE" id="PS50878"/>
    </source>
</evidence>